<dbReference type="AlphaFoldDB" id="A0A0D2FZS3"/>
<sequence length="113" mass="12727">MSVAALARQIEALEASLGCLICPASFSNHDVVHHVPKSAHPQVPLRPSRIVFLSVVHVRFWRPCNIDDLRGLGSEYHCYVPASVSRHSLSARYRPVHVKMKILGLHHVLMYKN</sequence>
<evidence type="ECO:0000313" key="1">
    <source>
        <dbReference type="EMBL" id="KIW71975.1"/>
    </source>
</evidence>
<keyword evidence="2" id="KW-1185">Reference proteome</keyword>
<dbReference type="Proteomes" id="UP000054266">
    <property type="component" value="Unassembled WGS sequence"/>
</dbReference>
<reference evidence="1 2" key="1">
    <citation type="submission" date="2015-01" db="EMBL/GenBank/DDBJ databases">
        <title>The Genome Sequence of Capronia semiimmersa CBS27337.</title>
        <authorList>
            <consortium name="The Broad Institute Genomics Platform"/>
            <person name="Cuomo C."/>
            <person name="de Hoog S."/>
            <person name="Gorbushina A."/>
            <person name="Stielow B."/>
            <person name="Teixiera M."/>
            <person name="Abouelleil A."/>
            <person name="Chapman S.B."/>
            <person name="Priest M."/>
            <person name="Young S.K."/>
            <person name="Wortman J."/>
            <person name="Nusbaum C."/>
            <person name="Birren B."/>
        </authorList>
    </citation>
    <scope>NUCLEOTIDE SEQUENCE [LARGE SCALE GENOMIC DNA]</scope>
    <source>
        <strain evidence="1 2">CBS 27337</strain>
    </source>
</reference>
<evidence type="ECO:0000313" key="2">
    <source>
        <dbReference type="Proteomes" id="UP000054266"/>
    </source>
</evidence>
<dbReference type="EMBL" id="KN846956">
    <property type="protein sequence ID" value="KIW71975.1"/>
    <property type="molecule type" value="Genomic_DNA"/>
</dbReference>
<gene>
    <name evidence="1" type="ORF">PV04_00200</name>
</gene>
<organism evidence="1 2">
    <name type="scientific">Phialophora macrospora</name>
    <dbReference type="NCBI Taxonomy" id="1851006"/>
    <lineage>
        <taxon>Eukaryota</taxon>
        <taxon>Fungi</taxon>
        <taxon>Dikarya</taxon>
        <taxon>Ascomycota</taxon>
        <taxon>Pezizomycotina</taxon>
        <taxon>Eurotiomycetes</taxon>
        <taxon>Chaetothyriomycetidae</taxon>
        <taxon>Chaetothyriales</taxon>
        <taxon>Herpotrichiellaceae</taxon>
        <taxon>Phialophora</taxon>
    </lineage>
</organism>
<protein>
    <submittedName>
        <fullName evidence="1">Uncharacterized protein</fullName>
    </submittedName>
</protein>
<accession>A0A0D2FZS3</accession>
<dbReference type="HOGENOM" id="CLU_2133205_0_0_1"/>
<proteinExistence type="predicted"/>
<name>A0A0D2FZS3_9EURO</name>